<evidence type="ECO:0000313" key="3">
    <source>
        <dbReference type="Proteomes" id="UP001149009"/>
    </source>
</evidence>
<name>A0A9X3AZ62_9HYPH</name>
<dbReference type="EMBL" id="JAODNV010000004">
    <property type="protein sequence ID" value="MCT8989269.1"/>
    <property type="molecule type" value="Genomic_DNA"/>
</dbReference>
<dbReference type="RefSeq" id="WP_261513974.1">
    <property type="nucleotide sequence ID" value="NZ_JAODNV010000004.1"/>
</dbReference>
<organism evidence="2 3">
    <name type="scientific">Chelativorans petroleitrophicus</name>
    <dbReference type="NCBI Taxonomy" id="2975484"/>
    <lineage>
        <taxon>Bacteria</taxon>
        <taxon>Pseudomonadati</taxon>
        <taxon>Pseudomonadota</taxon>
        <taxon>Alphaproteobacteria</taxon>
        <taxon>Hyphomicrobiales</taxon>
        <taxon>Phyllobacteriaceae</taxon>
        <taxon>Chelativorans</taxon>
    </lineage>
</organism>
<reference evidence="2" key="1">
    <citation type="submission" date="2022-08" db="EMBL/GenBank/DDBJ databases">
        <title>Chelativorans sichuanense sp. nov., a paraffin oil-degrading bacterium isolated from a mixture of oil-based drill cuttings and paddy soil.</title>
        <authorList>
            <person name="Yu J."/>
            <person name="Liu H."/>
            <person name="Chen Q."/>
        </authorList>
    </citation>
    <scope>NUCLEOTIDE SEQUENCE</scope>
    <source>
        <strain evidence="2">SCAU 2101</strain>
    </source>
</reference>
<feature type="coiled-coil region" evidence="1">
    <location>
        <begin position="33"/>
        <end position="80"/>
    </location>
</feature>
<evidence type="ECO:0000313" key="2">
    <source>
        <dbReference type="EMBL" id="MCT8989269.1"/>
    </source>
</evidence>
<accession>A0A9X3AZ62</accession>
<gene>
    <name evidence="2" type="ORF">NYR54_02995</name>
</gene>
<sequence length="202" mass="21711">MARLALADALPDFGVSMPRIRPAESKAADKDPEEKLREAVAEAVAKAEAALAERLALEHEAKLAAERAQHAEEMQEALARFGDEAGAAVKACFEALEQKVVSVTSGLAARILGAALSEDLQKQAVAEFERILRAILKEDGAVRVHVRGNALLWSALKAQLGDLAARVDFTEAPGFDIAAEIDESLFETRLAEWSVVLSEVLQ</sequence>
<dbReference type="Proteomes" id="UP001149009">
    <property type="component" value="Unassembled WGS sequence"/>
</dbReference>
<comment type="caution">
    <text evidence="2">The sequence shown here is derived from an EMBL/GenBank/DDBJ whole genome shotgun (WGS) entry which is preliminary data.</text>
</comment>
<evidence type="ECO:0000256" key="1">
    <source>
        <dbReference type="SAM" id="Coils"/>
    </source>
</evidence>
<keyword evidence="3" id="KW-1185">Reference proteome</keyword>
<dbReference type="AlphaFoldDB" id="A0A9X3AZ62"/>
<keyword evidence="1" id="KW-0175">Coiled coil</keyword>
<protein>
    <submittedName>
        <fullName evidence="2">Uncharacterized protein</fullName>
    </submittedName>
</protein>
<proteinExistence type="predicted"/>